<dbReference type="EMBL" id="PHFW01000003">
    <property type="protein sequence ID" value="PQM26393.1"/>
    <property type="molecule type" value="Genomic_DNA"/>
</dbReference>
<name>A0A2S8B225_9SPHN</name>
<proteinExistence type="inferred from homology"/>
<evidence type="ECO:0000256" key="2">
    <source>
        <dbReference type="ARBA" id="ARBA00022801"/>
    </source>
</evidence>
<sequence length="294" mass="31200">MELTMQFSVRASLEQFTLPHPGGEGLLKISVAAPAMAPPDTKLPVLYVVDGDFLFGMAAEIARALSSVAAFPPFMVVGIGYEATYLDFLKLRTADLSPPISAEAAAAMGSVGAMIGSDRNGGADAFLAFLADTLKPEIAARYPQTDGDEHILFGHSLGGLFAAHALLTRPDAFSNFIVSSPSLWWDGFSILQKLPAFKERLAALPKQPRVFVDVGGKEQDPPTSVPPGLGVTLEEAQAQIRAARMVEAAKEFADALREAGVADLRHIAFAEEDHTSVAPSAMIHGVRFALRQGA</sequence>
<dbReference type="Gene3D" id="3.40.50.1820">
    <property type="entry name" value="alpha/beta hydrolase"/>
    <property type="match status" value="1"/>
</dbReference>
<dbReference type="Pfam" id="PF00756">
    <property type="entry name" value="Esterase"/>
    <property type="match status" value="1"/>
</dbReference>
<dbReference type="SUPFAM" id="SSF53474">
    <property type="entry name" value="alpha/beta-Hydrolases"/>
    <property type="match status" value="1"/>
</dbReference>
<keyword evidence="4" id="KW-1185">Reference proteome</keyword>
<keyword evidence="2" id="KW-0378">Hydrolase</keyword>
<accession>A0A2S8B225</accession>
<dbReference type="AlphaFoldDB" id="A0A2S8B225"/>
<evidence type="ECO:0000256" key="1">
    <source>
        <dbReference type="ARBA" id="ARBA00005622"/>
    </source>
</evidence>
<dbReference type="InterPro" id="IPR000801">
    <property type="entry name" value="Esterase-like"/>
</dbReference>
<organism evidence="3 4">
    <name type="scientific">Sphingopyxis lindanitolerans</name>
    <dbReference type="NCBI Taxonomy" id="2054227"/>
    <lineage>
        <taxon>Bacteria</taxon>
        <taxon>Pseudomonadati</taxon>
        <taxon>Pseudomonadota</taxon>
        <taxon>Alphaproteobacteria</taxon>
        <taxon>Sphingomonadales</taxon>
        <taxon>Sphingomonadaceae</taxon>
        <taxon>Sphingopyxis</taxon>
    </lineage>
</organism>
<comment type="similarity">
    <text evidence="1">Belongs to the esterase D family.</text>
</comment>
<protein>
    <recommendedName>
        <fullName evidence="5">Esterase</fullName>
    </recommendedName>
</protein>
<evidence type="ECO:0008006" key="5">
    <source>
        <dbReference type="Google" id="ProtNLM"/>
    </source>
</evidence>
<evidence type="ECO:0000313" key="3">
    <source>
        <dbReference type="EMBL" id="PQM26393.1"/>
    </source>
</evidence>
<gene>
    <name evidence="3" type="ORF">CVO77_15225</name>
</gene>
<dbReference type="InterPro" id="IPR052558">
    <property type="entry name" value="Siderophore_Hydrolase_D"/>
</dbReference>
<dbReference type="PANTHER" id="PTHR40841:SF2">
    <property type="entry name" value="SIDEROPHORE-DEGRADING ESTERASE (EUROFUNG)"/>
    <property type="match status" value="1"/>
</dbReference>
<dbReference type="InterPro" id="IPR029058">
    <property type="entry name" value="AB_hydrolase_fold"/>
</dbReference>
<dbReference type="PANTHER" id="PTHR40841">
    <property type="entry name" value="SIDEROPHORE TRIACETYLFUSARININE C ESTERASE"/>
    <property type="match status" value="1"/>
</dbReference>
<dbReference type="Proteomes" id="UP000238954">
    <property type="component" value="Chromosome"/>
</dbReference>
<comment type="caution">
    <text evidence="3">The sequence shown here is derived from an EMBL/GenBank/DDBJ whole genome shotgun (WGS) entry which is preliminary data.</text>
</comment>
<dbReference type="GO" id="GO:0016788">
    <property type="term" value="F:hydrolase activity, acting on ester bonds"/>
    <property type="evidence" value="ECO:0007669"/>
    <property type="project" value="TreeGrafter"/>
</dbReference>
<reference evidence="4" key="1">
    <citation type="submission" date="2017-11" db="EMBL/GenBank/DDBJ databases">
        <title>The complete genome sequence of Sphingopyxis pomeranensis sp. nov. strain WS5A3p.</title>
        <authorList>
            <person name="Kaminski M.A."/>
        </authorList>
    </citation>
    <scope>NUCLEOTIDE SEQUENCE [LARGE SCALE GENOMIC DNA]</scope>
    <source>
        <strain evidence="4">WS5A3p</strain>
    </source>
</reference>
<evidence type="ECO:0000313" key="4">
    <source>
        <dbReference type="Proteomes" id="UP000238954"/>
    </source>
</evidence>